<reference evidence="2 3" key="1">
    <citation type="submission" date="2017-08" db="EMBL/GenBank/DDBJ databases">
        <title>Infants hospitalized years apart are colonized by the same room-sourced microbial strains.</title>
        <authorList>
            <person name="Brooks B."/>
            <person name="Olm M.R."/>
            <person name="Firek B.A."/>
            <person name="Baker R."/>
            <person name="Thomas B.C."/>
            <person name="Morowitz M.J."/>
            <person name="Banfield J.F."/>
        </authorList>
    </citation>
    <scope>NUCLEOTIDE SEQUENCE [LARGE SCALE GENOMIC DNA]</scope>
    <source>
        <strain evidence="2">S2_005_002_R2_29</strain>
    </source>
</reference>
<dbReference type="InterPro" id="IPR006311">
    <property type="entry name" value="TAT_signal"/>
</dbReference>
<dbReference type="AlphaFoldDB" id="A0A2W5N2H4"/>
<sequence>MDWKGMIFSMRRFLMISGLLAGLSAPAFAQNPAAPAAPAPAVPSLTPSTERTPLRDFMFRGFVMGVGKEDVLKYEKLAFYKEEGNKLFYLSKPDYFRRLFEYDFRSNKLWRIQYSYVEYTYPNAQSIVNDYYAEYAALKQAYGEPALEAPQWKNKKYYDYPEFWGRALLSKDLRFYTEWRFKGNVRLVLECYFDGMFYQLYYTFEKMENAPQTSGGILNLPGAPAAPQKMKP</sequence>
<dbReference type="PROSITE" id="PS51318">
    <property type="entry name" value="TAT"/>
    <property type="match status" value="1"/>
</dbReference>
<protein>
    <submittedName>
        <fullName evidence="2">Uncharacterized protein</fullName>
    </submittedName>
</protein>
<proteinExistence type="predicted"/>
<gene>
    <name evidence="2" type="ORF">DI551_02815</name>
</gene>
<organism evidence="2 3">
    <name type="scientific">Micavibrio aeruginosavorus</name>
    <dbReference type="NCBI Taxonomy" id="349221"/>
    <lineage>
        <taxon>Bacteria</taxon>
        <taxon>Pseudomonadati</taxon>
        <taxon>Bdellovibrionota</taxon>
        <taxon>Bdellovibrionia</taxon>
        <taxon>Bdellovibrionales</taxon>
        <taxon>Pseudobdellovibrionaceae</taxon>
        <taxon>Micavibrio</taxon>
    </lineage>
</organism>
<evidence type="ECO:0000313" key="2">
    <source>
        <dbReference type="EMBL" id="PZQ47711.1"/>
    </source>
</evidence>
<dbReference type="Proteomes" id="UP000249417">
    <property type="component" value="Unassembled WGS sequence"/>
</dbReference>
<keyword evidence="1" id="KW-0732">Signal</keyword>
<feature type="chain" id="PRO_5016119888" evidence="1">
    <location>
        <begin position="30"/>
        <end position="232"/>
    </location>
</feature>
<name>A0A2W5N2H4_9BACT</name>
<feature type="signal peptide" evidence="1">
    <location>
        <begin position="1"/>
        <end position="29"/>
    </location>
</feature>
<comment type="caution">
    <text evidence="2">The sequence shown here is derived from an EMBL/GenBank/DDBJ whole genome shotgun (WGS) entry which is preliminary data.</text>
</comment>
<evidence type="ECO:0000256" key="1">
    <source>
        <dbReference type="SAM" id="SignalP"/>
    </source>
</evidence>
<dbReference type="EMBL" id="QFQB01000010">
    <property type="protein sequence ID" value="PZQ47711.1"/>
    <property type="molecule type" value="Genomic_DNA"/>
</dbReference>
<evidence type="ECO:0000313" key="3">
    <source>
        <dbReference type="Proteomes" id="UP000249417"/>
    </source>
</evidence>
<accession>A0A2W5N2H4</accession>